<feature type="chain" id="PRO_5042930830" evidence="1">
    <location>
        <begin position="19"/>
        <end position="125"/>
    </location>
</feature>
<comment type="caution">
    <text evidence="2">The sequence shown here is derived from an EMBL/GenBank/DDBJ whole genome shotgun (WGS) entry which is preliminary data.</text>
</comment>
<protein>
    <submittedName>
        <fullName evidence="2">Uncharacterized protein</fullName>
    </submittedName>
</protein>
<sequence length="125" mass="13161">MKLTTLLPAALLPLSVLAAPVSEEPAAEGLAARDALDVLAKRRDVQCGIYGDVNCRTGPGTGYKSVHVIPNGAIFTFTCVKSGECITVGGIVNCGWDYIPKVWGGCYVNGHYTGRECTQAALGWC</sequence>
<feature type="signal peptide" evidence="1">
    <location>
        <begin position="1"/>
        <end position="18"/>
    </location>
</feature>
<gene>
    <name evidence="2" type="ORF">C8A01DRAFT_40762</name>
</gene>
<accession>A0AAN6SMI2</accession>
<evidence type="ECO:0000313" key="3">
    <source>
        <dbReference type="Proteomes" id="UP001303115"/>
    </source>
</evidence>
<proteinExistence type="predicted"/>
<keyword evidence="1" id="KW-0732">Signal</keyword>
<dbReference type="Proteomes" id="UP001303115">
    <property type="component" value="Unassembled WGS sequence"/>
</dbReference>
<evidence type="ECO:0000256" key="1">
    <source>
        <dbReference type="SAM" id="SignalP"/>
    </source>
</evidence>
<dbReference type="EMBL" id="MU854575">
    <property type="protein sequence ID" value="KAK4032787.1"/>
    <property type="molecule type" value="Genomic_DNA"/>
</dbReference>
<keyword evidence="3" id="KW-1185">Reference proteome</keyword>
<organism evidence="2 3">
    <name type="scientific">Parachaetomium inaequale</name>
    <dbReference type="NCBI Taxonomy" id="2588326"/>
    <lineage>
        <taxon>Eukaryota</taxon>
        <taxon>Fungi</taxon>
        <taxon>Dikarya</taxon>
        <taxon>Ascomycota</taxon>
        <taxon>Pezizomycotina</taxon>
        <taxon>Sordariomycetes</taxon>
        <taxon>Sordariomycetidae</taxon>
        <taxon>Sordariales</taxon>
        <taxon>Chaetomiaceae</taxon>
        <taxon>Parachaetomium</taxon>
    </lineage>
</organism>
<evidence type="ECO:0000313" key="2">
    <source>
        <dbReference type="EMBL" id="KAK4032787.1"/>
    </source>
</evidence>
<reference evidence="3" key="1">
    <citation type="journal article" date="2023" name="Mol. Phylogenet. Evol.">
        <title>Genome-scale phylogeny and comparative genomics of the fungal order Sordariales.</title>
        <authorList>
            <person name="Hensen N."/>
            <person name="Bonometti L."/>
            <person name="Westerberg I."/>
            <person name="Brannstrom I.O."/>
            <person name="Guillou S."/>
            <person name="Cros-Aarteil S."/>
            <person name="Calhoun S."/>
            <person name="Haridas S."/>
            <person name="Kuo A."/>
            <person name="Mondo S."/>
            <person name="Pangilinan J."/>
            <person name="Riley R."/>
            <person name="LaButti K."/>
            <person name="Andreopoulos B."/>
            <person name="Lipzen A."/>
            <person name="Chen C."/>
            <person name="Yan M."/>
            <person name="Daum C."/>
            <person name="Ng V."/>
            <person name="Clum A."/>
            <person name="Steindorff A."/>
            <person name="Ohm R.A."/>
            <person name="Martin F."/>
            <person name="Silar P."/>
            <person name="Natvig D.O."/>
            <person name="Lalanne C."/>
            <person name="Gautier V."/>
            <person name="Ament-Velasquez S.L."/>
            <person name="Kruys A."/>
            <person name="Hutchinson M.I."/>
            <person name="Powell A.J."/>
            <person name="Barry K."/>
            <person name="Miller A.N."/>
            <person name="Grigoriev I.V."/>
            <person name="Debuchy R."/>
            <person name="Gladieux P."/>
            <person name="Hiltunen Thoren M."/>
            <person name="Johannesson H."/>
        </authorList>
    </citation>
    <scope>NUCLEOTIDE SEQUENCE [LARGE SCALE GENOMIC DNA]</scope>
    <source>
        <strain evidence="3">CBS 284.82</strain>
    </source>
</reference>
<dbReference type="AlphaFoldDB" id="A0AAN6SMI2"/>
<name>A0AAN6SMI2_9PEZI</name>